<feature type="compositionally biased region" description="Acidic residues" evidence="1">
    <location>
        <begin position="204"/>
        <end position="217"/>
    </location>
</feature>
<dbReference type="AlphaFoldDB" id="A0AAN6PYS2"/>
<dbReference type="Gene3D" id="1.10.472.80">
    <property type="entry name" value="Ypt/Rab-GAP domain of gyp1p, domain 3"/>
    <property type="match status" value="1"/>
</dbReference>
<dbReference type="SUPFAM" id="SSF47923">
    <property type="entry name" value="Ypt/Rab-GAP domain of gyp1p"/>
    <property type="match status" value="2"/>
</dbReference>
<dbReference type="InterPro" id="IPR000195">
    <property type="entry name" value="Rab-GAP-TBC_dom"/>
</dbReference>
<protein>
    <recommendedName>
        <fullName evidence="2">Rab-GAP TBC domain-containing protein</fullName>
    </recommendedName>
</protein>
<dbReference type="SMART" id="SM00164">
    <property type="entry name" value="TBC"/>
    <property type="match status" value="1"/>
</dbReference>
<evidence type="ECO:0000313" key="3">
    <source>
        <dbReference type="EMBL" id="KAK4100440.1"/>
    </source>
</evidence>
<accession>A0AAN6PYS2</accession>
<dbReference type="InterPro" id="IPR053949">
    <property type="entry name" value="SBE2/SBE22_M"/>
</dbReference>
<evidence type="ECO:0000313" key="4">
    <source>
        <dbReference type="Proteomes" id="UP001305647"/>
    </source>
</evidence>
<dbReference type="FunFam" id="1.10.8.270:FF:000034">
    <property type="entry name" value="TBC (Tre-2/Bub2/Cdc16) domain family"/>
    <property type="match status" value="1"/>
</dbReference>
<feature type="compositionally biased region" description="Low complexity" evidence="1">
    <location>
        <begin position="276"/>
        <end position="302"/>
    </location>
</feature>
<evidence type="ECO:0000256" key="1">
    <source>
        <dbReference type="SAM" id="MobiDB-lite"/>
    </source>
</evidence>
<keyword evidence="4" id="KW-1185">Reference proteome</keyword>
<name>A0AAN6PYS2_9PEZI</name>
<organism evidence="3 4">
    <name type="scientific">Parathielavia hyrcaniae</name>
    <dbReference type="NCBI Taxonomy" id="113614"/>
    <lineage>
        <taxon>Eukaryota</taxon>
        <taxon>Fungi</taxon>
        <taxon>Dikarya</taxon>
        <taxon>Ascomycota</taxon>
        <taxon>Pezizomycotina</taxon>
        <taxon>Sordariomycetes</taxon>
        <taxon>Sordariomycetidae</taxon>
        <taxon>Sordariales</taxon>
        <taxon>Chaetomiaceae</taxon>
        <taxon>Parathielavia</taxon>
    </lineage>
</organism>
<dbReference type="Gene3D" id="1.10.8.270">
    <property type="entry name" value="putative rabgap domain of human tbc1 domain family member 14 like domains"/>
    <property type="match status" value="1"/>
</dbReference>
<dbReference type="Proteomes" id="UP001305647">
    <property type="component" value="Unassembled WGS sequence"/>
</dbReference>
<feature type="domain" description="Rab-GAP TBC" evidence="2">
    <location>
        <begin position="468"/>
        <end position="677"/>
    </location>
</feature>
<proteinExistence type="predicted"/>
<dbReference type="PANTHER" id="PTHR47219">
    <property type="entry name" value="RAB GTPASE-ACTIVATING PROTEIN 1-LIKE"/>
    <property type="match status" value="1"/>
</dbReference>
<dbReference type="PROSITE" id="PS50086">
    <property type="entry name" value="TBC_RABGAP"/>
    <property type="match status" value="1"/>
</dbReference>
<feature type="region of interest" description="Disordered" evidence="1">
    <location>
        <begin position="316"/>
        <end position="357"/>
    </location>
</feature>
<feature type="compositionally biased region" description="Low complexity" evidence="1">
    <location>
        <begin position="157"/>
        <end position="179"/>
    </location>
</feature>
<dbReference type="Pfam" id="PF22874">
    <property type="entry name" value="SBE2_M"/>
    <property type="match status" value="1"/>
</dbReference>
<feature type="compositionally biased region" description="Low complexity" evidence="1">
    <location>
        <begin position="25"/>
        <end position="42"/>
    </location>
</feature>
<dbReference type="Gene3D" id="1.10.10.750">
    <property type="entry name" value="Ypt/Rab-GAP domain of gyp1p, domain 1"/>
    <property type="match status" value="1"/>
</dbReference>
<feature type="region of interest" description="Disordered" evidence="1">
    <location>
        <begin position="1"/>
        <end position="302"/>
    </location>
</feature>
<dbReference type="PANTHER" id="PTHR47219:SF15">
    <property type="entry name" value="TBC1 DOMAIN FAMILY MEMBER 12 ISOFORM X1"/>
    <property type="match status" value="1"/>
</dbReference>
<comment type="caution">
    <text evidence="3">The sequence shown here is derived from an EMBL/GenBank/DDBJ whole genome shotgun (WGS) entry which is preliminary data.</text>
</comment>
<dbReference type="Pfam" id="PF00566">
    <property type="entry name" value="RabGAP-TBC"/>
    <property type="match status" value="1"/>
</dbReference>
<feature type="compositionally biased region" description="Basic and acidic residues" evidence="1">
    <location>
        <begin position="104"/>
        <end position="114"/>
    </location>
</feature>
<feature type="compositionally biased region" description="Basic and acidic residues" evidence="1">
    <location>
        <begin position="59"/>
        <end position="71"/>
    </location>
</feature>
<dbReference type="GO" id="GO:0031267">
    <property type="term" value="F:small GTPase binding"/>
    <property type="evidence" value="ECO:0007669"/>
    <property type="project" value="TreeGrafter"/>
</dbReference>
<dbReference type="FunFam" id="1.10.10.750:FF:000013">
    <property type="entry name" value="Similar to TBC domain protein"/>
    <property type="match status" value="1"/>
</dbReference>
<dbReference type="GO" id="GO:0005096">
    <property type="term" value="F:GTPase activator activity"/>
    <property type="evidence" value="ECO:0007669"/>
    <property type="project" value="TreeGrafter"/>
</dbReference>
<dbReference type="InterPro" id="IPR050302">
    <property type="entry name" value="Rab_GAP_TBC_domain"/>
</dbReference>
<feature type="compositionally biased region" description="Basic and acidic residues" evidence="1">
    <location>
        <begin position="316"/>
        <end position="331"/>
    </location>
</feature>
<reference evidence="3" key="2">
    <citation type="submission" date="2023-05" db="EMBL/GenBank/DDBJ databases">
        <authorList>
            <consortium name="Lawrence Berkeley National Laboratory"/>
            <person name="Steindorff A."/>
            <person name="Hensen N."/>
            <person name="Bonometti L."/>
            <person name="Westerberg I."/>
            <person name="Brannstrom I.O."/>
            <person name="Guillou S."/>
            <person name="Cros-Aarteil S."/>
            <person name="Calhoun S."/>
            <person name="Haridas S."/>
            <person name="Kuo A."/>
            <person name="Mondo S."/>
            <person name="Pangilinan J."/>
            <person name="Riley R."/>
            <person name="Labutti K."/>
            <person name="Andreopoulos B."/>
            <person name="Lipzen A."/>
            <person name="Chen C."/>
            <person name="Yanf M."/>
            <person name="Daum C."/>
            <person name="Ng V."/>
            <person name="Clum A."/>
            <person name="Ohm R."/>
            <person name="Martin F."/>
            <person name="Silar P."/>
            <person name="Natvig D."/>
            <person name="Lalanne C."/>
            <person name="Gautier V."/>
            <person name="Ament-Velasquez S.L."/>
            <person name="Kruys A."/>
            <person name="Hutchinson M.I."/>
            <person name="Powell A.J."/>
            <person name="Barry K."/>
            <person name="Miller A.N."/>
            <person name="Grigoriev I.V."/>
            <person name="Debuchy R."/>
            <person name="Gladieux P."/>
            <person name="Thoren M.H."/>
            <person name="Johannesson H."/>
        </authorList>
    </citation>
    <scope>NUCLEOTIDE SEQUENCE</scope>
    <source>
        <strain evidence="3">CBS 757.83</strain>
    </source>
</reference>
<evidence type="ECO:0000259" key="2">
    <source>
        <dbReference type="PROSITE" id="PS50086"/>
    </source>
</evidence>
<dbReference type="InterPro" id="IPR035969">
    <property type="entry name" value="Rab-GAP_TBC_sf"/>
</dbReference>
<sequence length="752" mass="82028">MMIFESSLHEAVSPGPGSPPGMTASKSSKSSSLSSLPSDDGSVLADVNHFEDIGIDDQIDPRSLSDPHSKTAENPYGPSFSSDLRSVTKRPASASTPRLQYSREPSRTRQKRDATPAPKSRPSLPVLQTQIRASSGRVASLGLVADPRPLPFRTLGRQPSQASLSRRRSPSPSLSLSARDPNMMSKPRRSSWQSNRERKSALELELECDEDDGDEIPEGLVLDNVPISPRPPSERSNSRPPSKAPSPERPPKERVRSVGNGTPPVAVAQGSLRSPSWKSDTALSSASSSRVSSPVTSRAKSWSAALAELNAEAKALTEKLEEHAEHMEHKMQQRSSTGSMPSARRSSDPEAKPRVKSAMAELPPLRRPNIMIDPLPISKEKEAVLSRTRPSWLPPKDPAEERRHLKEYQKMMAQSLEADRRRQAAKRARSECRDVAADSIMQIWEHDILPRWNDAVRERRTRDMWWRGIAPRSRGAVWTRAIGNELGLTKTSFDAALSRAGEAETREKSGHGSAEDMRAAAWFDAISKDVRERTWPDLRIFQVGAPLHQSLVDVLRAYAMYRSDIGYVPGCNTIAALLLLNLPTATDAFVALANVLNRPLPLSFYAADAGAKNSAYNLVLHTLAQKAPALHAHLTTKLAGGHHDPDAYLEPVFAGLFTRHLALDEAARLWDVYVFEGDALLVRAGVALLVQREMALLAAASVAEVRAVLVSGAGTAVGSGTVSEGEIKSPRAVGGQGEEERWMKAVREAGKV</sequence>
<gene>
    <name evidence="3" type="ORF">N658DRAFT_486951</name>
</gene>
<reference evidence="3" key="1">
    <citation type="journal article" date="2023" name="Mol. Phylogenet. Evol.">
        <title>Genome-scale phylogeny and comparative genomics of the fungal order Sordariales.</title>
        <authorList>
            <person name="Hensen N."/>
            <person name="Bonometti L."/>
            <person name="Westerberg I."/>
            <person name="Brannstrom I.O."/>
            <person name="Guillou S."/>
            <person name="Cros-Aarteil S."/>
            <person name="Calhoun S."/>
            <person name="Haridas S."/>
            <person name="Kuo A."/>
            <person name="Mondo S."/>
            <person name="Pangilinan J."/>
            <person name="Riley R."/>
            <person name="LaButti K."/>
            <person name="Andreopoulos B."/>
            <person name="Lipzen A."/>
            <person name="Chen C."/>
            <person name="Yan M."/>
            <person name="Daum C."/>
            <person name="Ng V."/>
            <person name="Clum A."/>
            <person name="Steindorff A."/>
            <person name="Ohm R.A."/>
            <person name="Martin F."/>
            <person name="Silar P."/>
            <person name="Natvig D.O."/>
            <person name="Lalanne C."/>
            <person name="Gautier V."/>
            <person name="Ament-Velasquez S.L."/>
            <person name="Kruys A."/>
            <person name="Hutchinson M.I."/>
            <person name="Powell A.J."/>
            <person name="Barry K."/>
            <person name="Miller A.N."/>
            <person name="Grigoriev I.V."/>
            <person name="Debuchy R."/>
            <person name="Gladieux P."/>
            <person name="Hiltunen Thoren M."/>
            <person name="Johannesson H."/>
        </authorList>
    </citation>
    <scope>NUCLEOTIDE SEQUENCE</scope>
    <source>
        <strain evidence="3">CBS 757.83</strain>
    </source>
</reference>
<dbReference type="EMBL" id="MU863641">
    <property type="protein sequence ID" value="KAK4100440.1"/>
    <property type="molecule type" value="Genomic_DNA"/>
</dbReference>